<evidence type="ECO:0000313" key="2">
    <source>
        <dbReference type="Proteomes" id="UP000035036"/>
    </source>
</evidence>
<dbReference type="Proteomes" id="UP000035036">
    <property type="component" value="Chromosome"/>
</dbReference>
<dbReference type="EMBL" id="CP010311">
    <property type="protein sequence ID" value="AJF06801.1"/>
    <property type="molecule type" value="Genomic_DNA"/>
</dbReference>
<keyword evidence="2" id="KW-1185">Reference proteome</keyword>
<evidence type="ECO:0000313" key="1">
    <source>
        <dbReference type="EMBL" id="AJF06801.1"/>
    </source>
</evidence>
<dbReference type="KEGG" id="gsb:GSUB_09930"/>
<proteinExistence type="predicted"/>
<dbReference type="OrthoDB" id="5411874at2"/>
<dbReference type="RefSeq" id="WP_040200564.1">
    <property type="nucleotide sequence ID" value="NZ_CP010311.1"/>
</dbReference>
<gene>
    <name evidence="1" type="ORF">GSUB_09930</name>
</gene>
<protein>
    <submittedName>
        <fullName evidence="1">Uncharacterized protein</fullName>
    </submittedName>
</protein>
<reference evidence="1 2" key="1">
    <citation type="journal article" date="2015" name="Genome Announc.">
        <title>Genomes of Geoalkalibacter ferrihydriticus Z-0531T and Geoalkalibacter subterraneus Red1T, Two Haloalkaliphilic Metal-Reducing Deltaproteobacteria.</title>
        <authorList>
            <person name="Badalamenti J.P."/>
            <person name="Krajmalnik-Brown R."/>
            <person name="Torres C.I."/>
            <person name="Bond D.R."/>
        </authorList>
    </citation>
    <scope>NUCLEOTIDE SEQUENCE [LARGE SCALE GENOMIC DNA]</scope>
    <source>
        <strain evidence="1 2">Red1</strain>
    </source>
</reference>
<accession>A0A0B5FT61</accession>
<name>A0A0B5FT61_9BACT</name>
<dbReference type="AlphaFoldDB" id="A0A0B5FT61"/>
<dbReference type="STRING" id="483547.GSUB_09930"/>
<organism evidence="1 2">
    <name type="scientific">Geoalkalibacter subterraneus</name>
    <dbReference type="NCBI Taxonomy" id="483547"/>
    <lineage>
        <taxon>Bacteria</taxon>
        <taxon>Pseudomonadati</taxon>
        <taxon>Thermodesulfobacteriota</taxon>
        <taxon>Desulfuromonadia</taxon>
        <taxon>Desulfuromonadales</taxon>
        <taxon>Geoalkalibacteraceae</taxon>
        <taxon>Geoalkalibacter</taxon>
    </lineage>
</organism>
<sequence length="329" mass="35774">MAYHSIQGLAHGRLDLLNQLRTFLVTTTGWTLHDDQSADPQPYFVFKSHGESGAEDVYLQFRISTTSGRIHVAAFQYWIAATHTGVNEASHTSYTYLRVEDSADFIFWLFADLDHVFVVTKLVSTYYGHYSGLLKRFWSGAVALTQAAVTAGSGVVLQVNDATVVTPGQDYVIKDDAGIERVRVSATDTVATPNTITVETLVRDYASGAKIGEDPQPVINSYYNAPGTFYAVNKFDGWTSASGQQGRCGAAHGGLQGETDPEMRYGTTILFPWLASMSGSAVYQELRGELIEIFAVGGGNVASEDAIQIGTDSYRVFNLTTGGWCAVKE</sequence>
<dbReference type="HOGENOM" id="CLU_843922_0_0_7"/>